<keyword evidence="3" id="KW-0964">Secreted</keyword>
<dbReference type="GO" id="GO:0005615">
    <property type="term" value="C:extracellular space"/>
    <property type="evidence" value="ECO:0007669"/>
    <property type="project" value="InterPro"/>
</dbReference>
<evidence type="ECO:0000256" key="1">
    <source>
        <dbReference type="ARBA" id="ARBA00004613"/>
    </source>
</evidence>
<dbReference type="OrthoDB" id="671595at2759"/>
<dbReference type="FunFam" id="2.30.39.10:FF:000030">
    <property type="entry name" value="Serpin 2"/>
    <property type="match status" value="1"/>
</dbReference>
<reference evidence="10" key="1">
    <citation type="submission" date="2015-06" db="EMBL/GenBank/DDBJ databases">
        <authorList>
            <person name="Hoefler B.C."/>
            <person name="Straight P.D."/>
        </authorList>
    </citation>
    <scope>NUCLEOTIDE SEQUENCE</scope>
</reference>
<dbReference type="GO" id="GO:0004867">
    <property type="term" value="F:serine-type endopeptidase inhibitor activity"/>
    <property type="evidence" value="ECO:0007669"/>
    <property type="project" value="UniProtKB-KW"/>
</dbReference>
<dbReference type="PANTHER" id="PTHR11461:SF357">
    <property type="entry name" value="SERINE PROTEASE INHIBITOR 27A"/>
    <property type="match status" value="1"/>
</dbReference>
<dbReference type="InterPro" id="IPR042178">
    <property type="entry name" value="Serpin_sf_1"/>
</dbReference>
<organism evidence="10">
    <name type="scientific">Bactrocera latifrons</name>
    <name type="common">Malaysian fruit fly</name>
    <name type="synonym">Chaetodacus latifrons</name>
    <dbReference type="NCBI Taxonomy" id="174628"/>
    <lineage>
        <taxon>Eukaryota</taxon>
        <taxon>Metazoa</taxon>
        <taxon>Ecdysozoa</taxon>
        <taxon>Arthropoda</taxon>
        <taxon>Hexapoda</taxon>
        <taxon>Insecta</taxon>
        <taxon>Pterygota</taxon>
        <taxon>Neoptera</taxon>
        <taxon>Endopterygota</taxon>
        <taxon>Diptera</taxon>
        <taxon>Brachycera</taxon>
        <taxon>Muscomorpha</taxon>
        <taxon>Tephritoidea</taxon>
        <taxon>Tephritidae</taxon>
        <taxon>Bactrocera</taxon>
        <taxon>Bactrocera</taxon>
    </lineage>
</organism>
<sequence>MTLLGVFELFAAYVIIIARARAYPTTMTLPTVNNATQLDAFQFAVNESHIFDIPPGIFTTFIPLPGEASMNDDKDDYVPYRSDVHDSFSWALIKQILVSTTPRRNVIATAAAAAATATVGDNLPEDAGNIVFSPFSVKLVLALLTEATGNGTRSQQQLLATLGDIRSLENLRNFYRKTLTTLKKEHADYTLRLETRLYTDKSVQALPSYATLLKSAYQTPVDSLDFNDGVAAAEKINSWIARVTEGRLKQLVSDASVAKSVMLLVNAIYFNGKWRRQFTETHTGAFYRSATDQLKVAYMELTDHFYYHESNELKAKIIRLPYRGQKFSMFIALPNEGQNIDSFISRMQNEQLKHMQWMTERSKVRVVLPKFKFAYKTDLKAALCRLGVEDIFTKNANLTAMASNDNLQLMVSNILQKSGIDVNEVGTVAYGATEVEIVNRFGADEEEFIVNRPFAFFIEEESTGNILFAGKVMKPTT</sequence>
<evidence type="ECO:0000256" key="8">
    <source>
        <dbReference type="RuleBase" id="RU000411"/>
    </source>
</evidence>
<feature type="domain" description="Serpin" evidence="9">
    <location>
        <begin position="113"/>
        <end position="475"/>
    </location>
</feature>
<dbReference type="InterPro" id="IPR000215">
    <property type="entry name" value="Serpin_fam"/>
</dbReference>
<keyword evidence="4" id="KW-0646">Protease inhibitor</keyword>
<dbReference type="CDD" id="cd19578">
    <property type="entry name" value="serpinK_insect_SRPN2-like"/>
    <property type="match status" value="1"/>
</dbReference>
<dbReference type="EMBL" id="GDHF01004505">
    <property type="protein sequence ID" value="JAI47809.1"/>
    <property type="molecule type" value="Transcribed_RNA"/>
</dbReference>
<comment type="subcellular location">
    <subcellularLocation>
        <location evidence="1">Secreted</location>
    </subcellularLocation>
</comment>
<dbReference type="SUPFAM" id="SSF56574">
    <property type="entry name" value="Serpins"/>
    <property type="match status" value="1"/>
</dbReference>
<evidence type="ECO:0000256" key="3">
    <source>
        <dbReference type="ARBA" id="ARBA00022525"/>
    </source>
</evidence>
<dbReference type="Gene3D" id="2.30.39.10">
    <property type="entry name" value="Alpha-1-antitrypsin, domain 1"/>
    <property type="match status" value="1"/>
</dbReference>
<evidence type="ECO:0000256" key="7">
    <source>
        <dbReference type="ARBA" id="ARBA00023180"/>
    </source>
</evidence>
<keyword evidence="7" id="KW-0325">Glycoprotein</keyword>
<dbReference type="EMBL" id="GDHF01005903">
    <property type="protein sequence ID" value="JAI46411.1"/>
    <property type="molecule type" value="Transcribed_RNA"/>
</dbReference>
<keyword evidence="5" id="KW-0732">Signal</keyword>
<evidence type="ECO:0000256" key="4">
    <source>
        <dbReference type="ARBA" id="ARBA00022690"/>
    </source>
</evidence>
<evidence type="ECO:0000256" key="2">
    <source>
        <dbReference type="ARBA" id="ARBA00009500"/>
    </source>
</evidence>
<dbReference type="InterPro" id="IPR023796">
    <property type="entry name" value="Serpin_dom"/>
</dbReference>
<gene>
    <name evidence="10" type="primary">Serpinb1a_1</name>
    <name evidence="11" type="synonym">Serpinb1a_9</name>
    <name evidence="10" type="ORF">c0_g1_i1</name>
    <name evidence="11" type="ORF">c0_g1_i2</name>
</gene>
<dbReference type="SMART" id="SM00093">
    <property type="entry name" value="SERPIN"/>
    <property type="match status" value="1"/>
</dbReference>
<name>A0A0K8W5L5_BACLA</name>
<evidence type="ECO:0000313" key="10">
    <source>
        <dbReference type="EMBL" id="JAI46411.1"/>
    </source>
</evidence>
<evidence type="ECO:0000313" key="11">
    <source>
        <dbReference type="EMBL" id="JAI47809.1"/>
    </source>
</evidence>
<evidence type="ECO:0000259" key="9">
    <source>
        <dbReference type="SMART" id="SM00093"/>
    </source>
</evidence>
<accession>A0A0K8W5L5</accession>
<proteinExistence type="inferred from homology"/>
<dbReference type="Gene3D" id="3.30.497.10">
    <property type="entry name" value="Antithrombin, subunit I, domain 2"/>
    <property type="match status" value="1"/>
</dbReference>
<protein>
    <submittedName>
        <fullName evidence="10">Leukocyte elastase inhibitor A</fullName>
    </submittedName>
</protein>
<dbReference type="InterPro" id="IPR036186">
    <property type="entry name" value="Serpin_sf"/>
</dbReference>
<dbReference type="InterPro" id="IPR042185">
    <property type="entry name" value="Serpin_sf_2"/>
</dbReference>
<comment type="similarity">
    <text evidence="2 8">Belongs to the serpin family.</text>
</comment>
<dbReference type="PANTHER" id="PTHR11461">
    <property type="entry name" value="SERINE PROTEASE INHIBITOR, SERPIN"/>
    <property type="match status" value="1"/>
</dbReference>
<dbReference type="AlphaFoldDB" id="A0A0K8W5L5"/>
<evidence type="ECO:0000256" key="6">
    <source>
        <dbReference type="ARBA" id="ARBA00022900"/>
    </source>
</evidence>
<dbReference type="Pfam" id="PF00079">
    <property type="entry name" value="Serpin"/>
    <property type="match status" value="1"/>
</dbReference>
<evidence type="ECO:0000256" key="5">
    <source>
        <dbReference type="ARBA" id="ARBA00022729"/>
    </source>
</evidence>
<keyword evidence="6" id="KW-0722">Serine protease inhibitor</keyword>